<evidence type="ECO:0000313" key="2">
    <source>
        <dbReference type="Proteomes" id="UP000610966"/>
    </source>
</evidence>
<comment type="caution">
    <text evidence="1">The sequence shown here is derived from an EMBL/GenBank/DDBJ whole genome shotgun (WGS) entry which is preliminary data.</text>
</comment>
<evidence type="ECO:0000313" key="1">
    <source>
        <dbReference type="EMBL" id="GIH67923.1"/>
    </source>
</evidence>
<accession>A0A8J3VXH7</accession>
<protein>
    <submittedName>
        <fullName evidence="1">Uncharacterized protein</fullName>
    </submittedName>
</protein>
<keyword evidence="2" id="KW-1185">Reference proteome</keyword>
<gene>
    <name evidence="1" type="ORF">Mth01_01760</name>
</gene>
<proteinExistence type="predicted"/>
<sequence length="79" mass="8713">MRLVRATALVKGQAQTVRQRLATGGGQVHLLLTHVRAVQGGQHELTGAASLQFWRTFLPAHRAILSECWEELTKVADLL</sequence>
<reference evidence="1" key="1">
    <citation type="submission" date="2021-01" db="EMBL/GenBank/DDBJ databases">
        <title>Whole genome shotgun sequence of Sphaerimonospora thailandensis NBRC 107569.</title>
        <authorList>
            <person name="Komaki H."/>
            <person name="Tamura T."/>
        </authorList>
    </citation>
    <scope>NUCLEOTIDE SEQUENCE</scope>
    <source>
        <strain evidence="1">NBRC 107569</strain>
    </source>
</reference>
<dbReference type="Proteomes" id="UP000610966">
    <property type="component" value="Unassembled WGS sequence"/>
</dbReference>
<dbReference type="EMBL" id="BOOG01000003">
    <property type="protein sequence ID" value="GIH67923.1"/>
    <property type="molecule type" value="Genomic_DNA"/>
</dbReference>
<organism evidence="1 2">
    <name type="scientific">Sphaerimonospora thailandensis</name>
    <dbReference type="NCBI Taxonomy" id="795644"/>
    <lineage>
        <taxon>Bacteria</taxon>
        <taxon>Bacillati</taxon>
        <taxon>Actinomycetota</taxon>
        <taxon>Actinomycetes</taxon>
        <taxon>Streptosporangiales</taxon>
        <taxon>Streptosporangiaceae</taxon>
        <taxon>Sphaerimonospora</taxon>
    </lineage>
</organism>
<name>A0A8J3VXH7_9ACTN</name>
<dbReference type="AlphaFoldDB" id="A0A8J3VXH7"/>